<dbReference type="SMART" id="SM01281">
    <property type="entry name" value="Med12"/>
    <property type="match status" value="1"/>
</dbReference>
<dbReference type="EMBL" id="CP144746">
    <property type="protein sequence ID" value="WVZ55074.1"/>
    <property type="molecule type" value="Genomic_DNA"/>
</dbReference>
<feature type="compositionally biased region" description="Low complexity" evidence="6">
    <location>
        <begin position="1"/>
        <end position="11"/>
    </location>
</feature>
<keyword evidence="9" id="KW-1185">Reference proteome</keyword>
<dbReference type="GO" id="GO:0016592">
    <property type="term" value="C:mediator complex"/>
    <property type="evidence" value="ECO:0007669"/>
    <property type="project" value="InterPro"/>
</dbReference>
<dbReference type="Pfam" id="PF09497">
    <property type="entry name" value="Med12"/>
    <property type="match status" value="1"/>
</dbReference>
<dbReference type="Proteomes" id="UP001341281">
    <property type="component" value="Chromosome 02"/>
</dbReference>
<keyword evidence="3" id="KW-0805">Transcription regulation</keyword>
<protein>
    <recommendedName>
        <fullName evidence="7">Mediator complex subunit Med12 domain-containing protein</fullName>
    </recommendedName>
</protein>
<keyword evidence="4" id="KW-0804">Transcription</keyword>
<dbReference type="GO" id="GO:0003712">
    <property type="term" value="F:transcription coregulator activity"/>
    <property type="evidence" value="ECO:0007669"/>
    <property type="project" value="InterPro"/>
</dbReference>
<feature type="domain" description="Mediator complex subunit Med12" evidence="7">
    <location>
        <begin position="157"/>
        <end position="219"/>
    </location>
</feature>
<evidence type="ECO:0000259" key="7">
    <source>
        <dbReference type="SMART" id="SM01281"/>
    </source>
</evidence>
<evidence type="ECO:0000313" key="9">
    <source>
        <dbReference type="Proteomes" id="UP001341281"/>
    </source>
</evidence>
<feature type="region of interest" description="Disordered" evidence="6">
    <location>
        <begin position="2114"/>
        <end position="2133"/>
    </location>
</feature>
<keyword evidence="5" id="KW-0539">Nucleus</keyword>
<name>A0AAQ3PSZ3_PASNO</name>
<evidence type="ECO:0000256" key="4">
    <source>
        <dbReference type="ARBA" id="ARBA00023163"/>
    </source>
</evidence>
<evidence type="ECO:0000256" key="2">
    <source>
        <dbReference type="ARBA" id="ARBA00010289"/>
    </source>
</evidence>
<feature type="region of interest" description="Disordered" evidence="6">
    <location>
        <begin position="1887"/>
        <end position="1930"/>
    </location>
</feature>
<evidence type="ECO:0000256" key="6">
    <source>
        <dbReference type="SAM" id="MobiDB-lite"/>
    </source>
</evidence>
<reference evidence="8 9" key="1">
    <citation type="submission" date="2024-02" db="EMBL/GenBank/DDBJ databases">
        <title>High-quality chromosome-scale genome assembly of Pensacola bahiagrass (Paspalum notatum Flugge var. saurae).</title>
        <authorList>
            <person name="Vega J.M."/>
            <person name="Podio M."/>
            <person name="Orjuela J."/>
            <person name="Siena L.A."/>
            <person name="Pessino S.C."/>
            <person name="Combes M.C."/>
            <person name="Mariac C."/>
            <person name="Albertini E."/>
            <person name="Pupilli F."/>
            <person name="Ortiz J.P.A."/>
            <person name="Leblanc O."/>
        </authorList>
    </citation>
    <scope>NUCLEOTIDE SEQUENCE [LARGE SCALE GENOMIC DNA]</scope>
    <source>
        <strain evidence="8">R1</strain>
        <tissue evidence="8">Leaf</tissue>
    </source>
</reference>
<evidence type="ECO:0000256" key="5">
    <source>
        <dbReference type="ARBA" id="ARBA00023242"/>
    </source>
</evidence>
<dbReference type="PANTHER" id="PTHR46567">
    <property type="entry name" value="MEDIATOR OF RNA POLYMERASE II TRANSCRIPTION SUBUNIT 12"/>
    <property type="match status" value="1"/>
</dbReference>
<sequence length="2215" mass="244443">MQRYAGNSAAAFGGGGRDSARPEGSPFSSSSSSSSSYPVSSRRQQQLAPYKLKCDKEPLNNKLGPPDFYPQTPNCPEETLTKEYAQAGYKETVEGIEEAREIVLSQIPYFCKPDVVVKCKEALKKRLRAINESRAQKRKAGQVYGVPLSGSLLIKSGVYPEQRPCNEDTRRKWAEALAQPNKRLRSLSEHVPHGYRRKSLFEVLTRYNVPLLRATWFVKVTYLNQPQARPSPNSISAGGSDHQRSNQWTKDVVEYLHQILDEFCSKEGTIVPPSFREQPSPGLAAGTNQMKMKMEAPPAGGDCEEPLVHFKWRYMVRLIQWHLTEELLVPSVLIEWLSNQLQERDSVDVLELLLPIVLGLVDTITLSQTYVRVFVELLVRRLNDASVVDSPKRSSVSSVIAELLRYMVLAVPDTFVSLDCFPLPSSVVPDVYGRGALLKITGGGGIPSSKRRDAYRYLSCGYAVCSIQKRASDLATIANPNLQARGAAKVVQALDKALVTGNLSVAYSSLFNDLSDALMEERWIKEVSPCLQSSLMWIGTVELSLICSIFFLCEWATCDYRDCRASPCQNVKFTGRRDLSQIHLAVSILKNKMDEMNNLSRYKSSTRVAMNNAVKGSSLNDTCLTAVPVDASPGLTSNAKNMDEKKDTNDIFESPGPLHDIIVCWLDQHEASSAAGFTRVDVLIVELIRNGIFYPQAYVRQLIISGITDKNDTMLDVERKRRHHRTLKQLPGSSLFDILEETRTVEEQQLYDMMSTYSSERRLVLSELACGYPFYANRGDYTSSSCIQKQCDIPVSSGGDKHGRVPEQVEDVKALVSSLLGFTYPHPVESEPCQIKTSFQESATSTLSHVETGEAKSGCEDCMRSKGQKLDDSATPFHGFPLIQSDEEDIWWVRKGTKLHESFNVEPAQKSVKQTSRGRAKVVRKTQSLAQLAAARIEGSQGASTSHVCESKLSCPHQKPNTDCDSVKDFDHLRMANLTEVGKSLKRLRLLDRRSVSLWLLKSIRQLVEGNEMTASKATNSINTHALQPDDKTASKWRLGDEELLSVLYVLDTCCDLVSGARFLVWLLAKIRGGMASSGQSGRSSMHMRNREHVCQVSEAFVFSSLLRYQNILLATDTLPDVLSASVNRNSVSGATRHPGSTAFAYVRYFLKKYRDVASVARWEKNLRTTYDQRLLAELDNGRSIDGDLVSSAVVSAGEEIDEQVRQKLNGRSSRLMQNMKEIVQRQADEVQRSLKEKKVLTAPRSPPSFEKEDSYQIAHDVVLGLVECIRLNGGANPDGDLSVVASAVSAVVLNAGHVIAKHLDFAGGNNQGVNSVSSSLNFVRHTLRIHINSLCLLKETLGDRFSRAFEIALAAETSAAVTAAFAPPKMHRNQFQPSPEAHDAYGNHTSELSNSGKGFVGRTTKVAAAVSALVVGAVVHGAVSLERMVTALKIKDGLDILQVIRGLKTSTNGVSRPTGIFRMENSTEVSVHWFRILLGNCRTVYDGLIADILGESYILALSRLQHMLPLSVIFPPAYSIFAMVLWRRHIFNREDPQLYQSLSNAINDITKHHPFREICFHNTHQMYNLLASDVGDSEFAGMLESHNPDKNSKILPFIPLRARLFLDALVDCNTPATMQGDGALEACDPKENEVKLSERLMQLLDTLQPAKFHWQWVEMRLLLDEQALMEKVSAGKTALESLRSLSPNTESFALSDSEKGFTEVILSRLLARPDAAPLYSEVVRLLGKLQESLVMDVKWILQGQDAILGRRSTRQQLVQIAQRKGLSTKAQVWKPWGWSNLHSDVIANKTAKRKLEVTSIHSIEEGEVVDDTVDSKRPLKTPSHSVDRSFEGIRSINKYLTEKALAELVLPCIDRSSADIRGILSGDLIKQMGNISEHIKTIARNGAKQVGSVPSGNEAASNKSSGRKGIRGGSPNIGRRAPVGNDPSPPSASALRAALWLRLQFIIRLLPVILADRGMRHTLASTILGLLATRMIYEDADLPLPPTNATALRREVDSLLEPPLDVLLDRPGESLFERLLCVLHALLGSCKPSWLKSRSVSKSAVRTQRGDISAFDNEAAEGLQSALDHMELPETIRRRIQAAMPILPASRHPSIQCQPPQLSLAALTPLQSSTSGAAAGPQQRSSSVSWVPTNVSSRSKAALPCHDAEMEVDPWLLLEDGTSCPSAAASSGSNGGSGVTGDHHANLKACSWLKGAVRLRRTELTYIGSLDDDS</sequence>
<comment type="subcellular location">
    <subcellularLocation>
        <location evidence="1">Nucleus</location>
    </subcellularLocation>
</comment>
<evidence type="ECO:0000256" key="3">
    <source>
        <dbReference type="ARBA" id="ARBA00023015"/>
    </source>
</evidence>
<feature type="compositionally biased region" description="Low complexity" evidence="6">
    <location>
        <begin position="22"/>
        <end position="43"/>
    </location>
</feature>
<comment type="similarity">
    <text evidence="2">Belongs to the Mediator complex subunit 12 family.</text>
</comment>
<evidence type="ECO:0000256" key="1">
    <source>
        <dbReference type="ARBA" id="ARBA00004123"/>
    </source>
</evidence>
<evidence type="ECO:0000313" key="8">
    <source>
        <dbReference type="EMBL" id="WVZ55074.1"/>
    </source>
</evidence>
<proteinExistence type="inferred from homology"/>
<dbReference type="InterPro" id="IPR019035">
    <property type="entry name" value="Mediator_Med12"/>
</dbReference>
<accession>A0AAQ3PSZ3</accession>
<dbReference type="GO" id="GO:0006357">
    <property type="term" value="P:regulation of transcription by RNA polymerase II"/>
    <property type="evidence" value="ECO:0007669"/>
    <property type="project" value="InterPro"/>
</dbReference>
<gene>
    <name evidence="8" type="ORF">U9M48_005787</name>
</gene>
<feature type="region of interest" description="Disordered" evidence="6">
    <location>
        <begin position="1"/>
        <end position="50"/>
    </location>
</feature>
<dbReference type="PANTHER" id="PTHR46567:SF1">
    <property type="entry name" value="MEDIATOR OF RNA POLYMERASE II TRANSCRIPTION SUBUNIT 12"/>
    <property type="match status" value="1"/>
</dbReference>
<organism evidence="8 9">
    <name type="scientific">Paspalum notatum var. saurae</name>
    <dbReference type="NCBI Taxonomy" id="547442"/>
    <lineage>
        <taxon>Eukaryota</taxon>
        <taxon>Viridiplantae</taxon>
        <taxon>Streptophyta</taxon>
        <taxon>Embryophyta</taxon>
        <taxon>Tracheophyta</taxon>
        <taxon>Spermatophyta</taxon>
        <taxon>Magnoliopsida</taxon>
        <taxon>Liliopsida</taxon>
        <taxon>Poales</taxon>
        <taxon>Poaceae</taxon>
        <taxon>PACMAD clade</taxon>
        <taxon>Panicoideae</taxon>
        <taxon>Andropogonodae</taxon>
        <taxon>Paspaleae</taxon>
        <taxon>Paspalinae</taxon>
        <taxon>Paspalum</taxon>
    </lineage>
</organism>